<name>A0A4R8PUS9_9PEZI</name>
<evidence type="ECO:0000256" key="6">
    <source>
        <dbReference type="SAM" id="MobiDB-lite"/>
    </source>
</evidence>
<dbReference type="InterPro" id="IPR036396">
    <property type="entry name" value="Cyt_P450_sf"/>
</dbReference>
<dbReference type="GO" id="GO:0005506">
    <property type="term" value="F:iron ion binding"/>
    <property type="evidence" value="ECO:0007669"/>
    <property type="project" value="InterPro"/>
</dbReference>
<protein>
    <submittedName>
        <fullName evidence="8">Putative sterigmatocystin biosynthesis P450 monooxygenase STCB</fullName>
    </submittedName>
</protein>
<gene>
    <name evidence="8" type="primary">stcB-4</name>
    <name evidence="8" type="ORF">C8035_v005173</name>
</gene>
<dbReference type="Pfam" id="PF00067">
    <property type="entry name" value="p450"/>
    <property type="match status" value="1"/>
</dbReference>
<dbReference type="PRINTS" id="PR00463">
    <property type="entry name" value="EP450I"/>
</dbReference>
<keyword evidence="8" id="KW-0503">Monooxygenase</keyword>
<feature type="compositionally biased region" description="Polar residues" evidence="6">
    <location>
        <begin position="223"/>
        <end position="240"/>
    </location>
</feature>
<keyword evidence="2" id="KW-0349">Heme</keyword>
<dbReference type="GO" id="GO:0020037">
    <property type="term" value="F:heme binding"/>
    <property type="evidence" value="ECO:0007669"/>
    <property type="project" value="InterPro"/>
</dbReference>
<proteinExistence type="inferred from homology"/>
<dbReference type="GO" id="GO:0004497">
    <property type="term" value="F:monooxygenase activity"/>
    <property type="evidence" value="ECO:0007669"/>
    <property type="project" value="UniProtKB-KW"/>
</dbReference>
<feature type="compositionally biased region" description="Polar residues" evidence="6">
    <location>
        <begin position="701"/>
        <end position="715"/>
    </location>
</feature>
<evidence type="ECO:0000313" key="8">
    <source>
        <dbReference type="EMBL" id="TDZ29571.1"/>
    </source>
</evidence>
<evidence type="ECO:0000256" key="3">
    <source>
        <dbReference type="ARBA" id="ARBA00022723"/>
    </source>
</evidence>
<comment type="caution">
    <text evidence="8">The sequence shown here is derived from an EMBL/GenBank/DDBJ whole genome shotgun (WGS) entry which is preliminary data.</text>
</comment>
<evidence type="ECO:0000259" key="7">
    <source>
        <dbReference type="PROSITE" id="PS50097"/>
    </source>
</evidence>
<dbReference type="InterPro" id="IPR001128">
    <property type="entry name" value="Cyt_P450"/>
</dbReference>
<keyword evidence="9" id="KW-1185">Reference proteome</keyword>
<dbReference type="GO" id="GO:0016705">
    <property type="term" value="F:oxidoreductase activity, acting on paired donors, with incorporation or reduction of molecular oxygen"/>
    <property type="evidence" value="ECO:0007669"/>
    <property type="project" value="InterPro"/>
</dbReference>
<dbReference type="CDD" id="cd18186">
    <property type="entry name" value="BTB_POZ_ZBTB_KLHL-like"/>
    <property type="match status" value="1"/>
</dbReference>
<feature type="region of interest" description="Disordered" evidence="6">
    <location>
        <begin position="90"/>
        <end position="134"/>
    </location>
</feature>
<dbReference type="EMBL" id="QAPG01000213">
    <property type="protein sequence ID" value="TDZ29571.1"/>
    <property type="molecule type" value="Genomic_DNA"/>
</dbReference>
<dbReference type="Gene3D" id="3.30.710.10">
    <property type="entry name" value="Potassium Channel Kv1.1, Chain A"/>
    <property type="match status" value="1"/>
</dbReference>
<dbReference type="PROSITE" id="PS50097">
    <property type="entry name" value="BTB"/>
    <property type="match status" value="1"/>
</dbReference>
<organism evidence="8 9">
    <name type="scientific">Colletotrichum spinosum</name>
    <dbReference type="NCBI Taxonomy" id="1347390"/>
    <lineage>
        <taxon>Eukaryota</taxon>
        <taxon>Fungi</taxon>
        <taxon>Dikarya</taxon>
        <taxon>Ascomycota</taxon>
        <taxon>Pezizomycotina</taxon>
        <taxon>Sordariomycetes</taxon>
        <taxon>Hypocreomycetidae</taxon>
        <taxon>Glomerellales</taxon>
        <taxon>Glomerellaceae</taxon>
        <taxon>Colletotrichum</taxon>
        <taxon>Colletotrichum orbiculare species complex</taxon>
    </lineage>
</organism>
<evidence type="ECO:0000256" key="5">
    <source>
        <dbReference type="ARBA" id="ARBA00023004"/>
    </source>
</evidence>
<dbReference type="Pfam" id="PF00651">
    <property type="entry name" value="BTB"/>
    <property type="match status" value="1"/>
</dbReference>
<feature type="compositionally biased region" description="Polar residues" evidence="6">
    <location>
        <begin position="90"/>
        <end position="102"/>
    </location>
</feature>
<dbReference type="InterPro" id="IPR050121">
    <property type="entry name" value="Cytochrome_P450_monoxygenase"/>
</dbReference>
<dbReference type="InterPro" id="IPR000210">
    <property type="entry name" value="BTB/POZ_dom"/>
</dbReference>
<dbReference type="Gene3D" id="1.10.630.10">
    <property type="entry name" value="Cytochrome P450"/>
    <property type="match status" value="1"/>
</dbReference>
<evidence type="ECO:0000256" key="1">
    <source>
        <dbReference type="ARBA" id="ARBA00010617"/>
    </source>
</evidence>
<keyword evidence="3" id="KW-0479">Metal-binding</keyword>
<feature type="compositionally biased region" description="Basic residues" evidence="6">
    <location>
        <begin position="159"/>
        <end position="168"/>
    </location>
</feature>
<keyword evidence="4" id="KW-0560">Oxidoreductase</keyword>
<evidence type="ECO:0000256" key="4">
    <source>
        <dbReference type="ARBA" id="ARBA00023002"/>
    </source>
</evidence>
<dbReference type="InterPro" id="IPR011333">
    <property type="entry name" value="SKP1/BTB/POZ_sf"/>
</dbReference>
<dbReference type="InterPro" id="IPR002401">
    <property type="entry name" value="Cyt_P450_E_grp-I"/>
</dbReference>
<sequence>MRIDPVEELKSSLRDLYHEPEFSDLTIVSSEAEYRVHKAVVCPRSEYFAKRCRDTNSKGAIGSHLPLPDDDPHALGVVVRYLYYLDYSSEQSSDTPRLNGCTNEDDASSAHGFPNGHSVDDDGLNGSTKSDDHCVDRDVKLSDTVDALDDFLPAQPQRLSKKQKKRAKANSNNAKPESSTGGPIEIRTESPSSVAGQEPAPFGRSQENQSDGGGAAALDSRSSKSQSSNLPSADSGKPGSSTVKSLILHANVYALSRKYGIAGLRSLAFDKFQSEAANEWNTEDFLQAAETVYGSCSAEEDDRKMRDMVVSIICQHWEQMDLAENRDVMRAMPKDLMYDILMQVVVTGLRCPIRHLPGPWYTCFFDHVLRYYNLTGRRMHYVHGLHHRYGPIVRISPKEVAVADPESFTAIHKIGSGFLKGPWYSTVTVGVEPGIFAMVDPKKHAARRRLFARAFTCASLRRNWEPIVRQKVERAVERIKAEEAVCGSADILKWWTLMTTDVIAHLSFGESFEMLELGKKNSYVKALESVFIMGTLRAEIPVLYYLAKLLPFEPVKTIMNSQQIVDMYAVKAAANLRRNGHSANLFGNMLAECEAAEKSDLSADQIQAEAGKIIVAGSDTTSVTLTYLVWAVLRRPELRARLENELAEVDASFDDSTLEQLPLLNAVIEETLRLYGAAPGNLPRSVPPHGATLADIPGYSLNPQGSTRLDSSTGDGSHGSKNKSSPHSEQEHESASGYTWHAWSFASPQQSSFAPVAA</sequence>
<dbReference type="SUPFAM" id="SSF54695">
    <property type="entry name" value="POZ domain"/>
    <property type="match status" value="1"/>
</dbReference>
<accession>A0A4R8PUS9</accession>
<keyword evidence="5" id="KW-0408">Iron</keyword>
<dbReference type="Proteomes" id="UP000295083">
    <property type="component" value="Unassembled WGS sequence"/>
</dbReference>
<comment type="similarity">
    <text evidence="1">Belongs to the cytochrome P450 family.</text>
</comment>
<reference evidence="8 9" key="1">
    <citation type="submission" date="2018-11" db="EMBL/GenBank/DDBJ databases">
        <title>Genome sequence and assembly of Colletotrichum spinosum.</title>
        <authorList>
            <person name="Gan P."/>
            <person name="Shirasu K."/>
        </authorList>
    </citation>
    <scope>NUCLEOTIDE SEQUENCE [LARGE SCALE GENOMIC DNA]</scope>
    <source>
        <strain evidence="8 9">CBS 515.97</strain>
    </source>
</reference>
<dbReference type="SUPFAM" id="SSF48264">
    <property type="entry name" value="Cytochrome P450"/>
    <property type="match status" value="1"/>
</dbReference>
<dbReference type="PANTHER" id="PTHR24305:SF96">
    <property type="entry name" value="CYTOCHROME P450 MONOOXYGENASE STCB-RELATED"/>
    <property type="match status" value="1"/>
</dbReference>
<evidence type="ECO:0000313" key="9">
    <source>
        <dbReference type="Proteomes" id="UP000295083"/>
    </source>
</evidence>
<feature type="region of interest" description="Disordered" evidence="6">
    <location>
        <begin position="686"/>
        <end position="736"/>
    </location>
</feature>
<dbReference type="PANTHER" id="PTHR24305">
    <property type="entry name" value="CYTOCHROME P450"/>
    <property type="match status" value="1"/>
</dbReference>
<feature type="domain" description="BTB" evidence="7">
    <location>
        <begin position="23"/>
        <end position="91"/>
    </location>
</feature>
<feature type="region of interest" description="Disordered" evidence="6">
    <location>
        <begin position="152"/>
        <end position="240"/>
    </location>
</feature>
<dbReference type="AlphaFoldDB" id="A0A4R8PUS9"/>
<evidence type="ECO:0000256" key="2">
    <source>
        <dbReference type="ARBA" id="ARBA00022617"/>
    </source>
</evidence>